<evidence type="ECO:0000256" key="1">
    <source>
        <dbReference type="ARBA" id="ARBA00001947"/>
    </source>
</evidence>
<evidence type="ECO:0000256" key="7">
    <source>
        <dbReference type="ARBA" id="ARBA00022723"/>
    </source>
</evidence>
<dbReference type="InterPro" id="IPR004463">
    <property type="entry name" value="UDP-acyl_GlcNac_deAcase"/>
</dbReference>
<dbReference type="PANTHER" id="PTHR33694:SF1">
    <property type="entry name" value="UDP-3-O-ACYL-N-ACETYLGLUCOSAMINE DEACETYLASE 1, MITOCHONDRIAL-RELATED"/>
    <property type="match status" value="1"/>
</dbReference>
<keyword evidence="7 12" id="KW-0479">Metal-binding</keyword>
<feature type="binding site" evidence="12">
    <location>
        <position position="234"/>
    </location>
    <ligand>
        <name>Zn(2+)</name>
        <dbReference type="ChEBI" id="CHEBI:29105"/>
    </ligand>
</feature>
<evidence type="ECO:0000313" key="13">
    <source>
        <dbReference type="EMBL" id="BFD45714.1"/>
    </source>
</evidence>
<reference evidence="13" key="1">
    <citation type="submission" date="2024-01" db="EMBL/GenBank/DDBJ databases">
        <title>Sequencing the genomes of a sandfly, Sergentomyia squamirostris, and its two endosymbionts.</title>
        <authorList>
            <person name="Itokawa K."/>
            <person name="Sanjoba C."/>
        </authorList>
    </citation>
    <scope>NUCLEOTIDE SEQUENCE</scope>
    <source>
        <strain evidence="13">RiSSQ</strain>
    </source>
</reference>
<dbReference type="Gene3D" id="3.30.230.20">
    <property type="entry name" value="lpxc deacetylase, domain 1"/>
    <property type="match status" value="1"/>
</dbReference>
<feature type="binding site" evidence="12">
    <location>
        <position position="78"/>
    </location>
    <ligand>
        <name>Zn(2+)</name>
        <dbReference type="ChEBI" id="CHEBI:29105"/>
    </ligand>
</feature>
<dbReference type="EC" id="3.5.1.108" evidence="4 12"/>
<name>A0AAT9G7E6_9RICK</name>
<keyword evidence="8 12" id="KW-0378">Hydrolase</keyword>
<dbReference type="InterPro" id="IPR015870">
    <property type="entry name" value="UDP-acyl_N-AcGlcN_deAcase_N"/>
</dbReference>
<evidence type="ECO:0000256" key="5">
    <source>
        <dbReference type="ARBA" id="ARBA00022516"/>
    </source>
</evidence>
<dbReference type="GO" id="GO:0046872">
    <property type="term" value="F:metal ion binding"/>
    <property type="evidence" value="ECO:0007669"/>
    <property type="project" value="UniProtKB-KW"/>
</dbReference>
<accession>A0AAT9G7E6</accession>
<keyword evidence="9 12" id="KW-0862">Zinc</keyword>
<dbReference type="InterPro" id="IPR020568">
    <property type="entry name" value="Ribosomal_Su5_D2-typ_SF"/>
</dbReference>
<evidence type="ECO:0000256" key="12">
    <source>
        <dbReference type="HAMAP-Rule" id="MF_00388"/>
    </source>
</evidence>
<dbReference type="Pfam" id="PF03331">
    <property type="entry name" value="LpxC"/>
    <property type="match status" value="1"/>
</dbReference>
<keyword evidence="10 12" id="KW-0443">Lipid metabolism</keyword>
<comment type="pathway">
    <text evidence="3 12">Glycolipid biosynthesis; lipid IV(A) biosynthesis; lipid IV(A) from (3R)-3-hydroxytetradecanoyl-[acyl-carrier-protein] and UDP-N-acetyl-alpha-D-glucosamine: step 2/6.</text>
</comment>
<evidence type="ECO:0000256" key="6">
    <source>
        <dbReference type="ARBA" id="ARBA00022556"/>
    </source>
</evidence>
<evidence type="ECO:0000256" key="10">
    <source>
        <dbReference type="ARBA" id="ARBA00023098"/>
    </source>
</evidence>
<dbReference type="SUPFAM" id="SSF54211">
    <property type="entry name" value="Ribosomal protein S5 domain 2-like"/>
    <property type="match status" value="2"/>
</dbReference>
<dbReference type="GO" id="GO:0016020">
    <property type="term" value="C:membrane"/>
    <property type="evidence" value="ECO:0007669"/>
    <property type="project" value="GOC"/>
</dbReference>
<sequence>MQVSILNPVSCYGVGVHSGNITQMTLRPAVENTGIVFVRTDVRQEINFIQASCLNVSETSLSTTIKNEHNIYVSTIEHLMAALWGCGIDNLIIEIDGPEIPIMDGSSKPFVFMIECAGRQLQNAPKKYLKILKEIRAVHRDCELVANPAHSMTVDMTIDFASKAIGKQNLVFSENESFKNNIADARTFGFIHELEYLKSKGLARGASLDNAIGIDQDIIINHDGLRYKDEFVRHKLLDLFGDLYTTGGHLIADITGYKTSHALNNQFLRQVFSDRSSYQWVSAREI</sequence>
<protein>
    <recommendedName>
        <fullName evidence="4 12">UDP-3-O-acyl-N-acetylglucosamine deacetylase</fullName>
        <shortName evidence="12">UDP-3-O-acyl-GlcNAc deacetylase</shortName>
        <ecNumber evidence="4 12">3.5.1.108</ecNumber>
    </recommendedName>
    <alternativeName>
        <fullName evidence="12">UDP-3-O-[R-3-hydroxymyristoyl]-N-acetylglucosamine deacetylase</fullName>
    </alternativeName>
</protein>
<dbReference type="NCBIfam" id="TIGR00325">
    <property type="entry name" value="lpxC"/>
    <property type="match status" value="1"/>
</dbReference>
<evidence type="ECO:0000256" key="4">
    <source>
        <dbReference type="ARBA" id="ARBA00012745"/>
    </source>
</evidence>
<dbReference type="EMBL" id="AP029170">
    <property type="protein sequence ID" value="BFD45714.1"/>
    <property type="molecule type" value="Genomic_DNA"/>
</dbReference>
<feature type="active site" description="Proton donor" evidence="12">
    <location>
        <position position="261"/>
    </location>
</feature>
<dbReference type="AlphaFoldDB" id="A0AAT9G7E6"/>
<dbReference type="GO" id="GO:0103117">
    <property type="term" value="F:UDP-3-O-acyl-N-acetylglucosamine deacetylase activity"/>
    <property type="evidence" value="ECO:0007669"/>
    <property type="project" value="UniProtKB-UniRule"/>
</dbReference>
<organism evidence="13">
    <name type="scientific">Candidatus Tisiphia endosymbiont of Sergentomyia squamirostris</name>
    <dbReference type="NCBI Taxonomy" id="3113639"/>
    <lineage>
        <taxon>Bacteria</taxon>
        <taxon>Pseudomonadati</taxon>
        <taxon>Pseudomonadota</taxon>
        <taxon>Alphaproteobacteria</taxon>
        <taxon>Rickettsiales</taxon>
        <taxon>Rickettsiaceae</taxon>
        <taxon>Rickettsieae</taxon>
        <taxon>Candidatus Tisiphia</taxon>
    </lineage>
</organism>
<dbReference type="InterPro" id="IPR011334">
    <property type="entry name" value="UDP-acyl_GlcNac_deAcase_C"/>
</dbReference>
<feature type="binding site" evidence="12">
    <location>
        <position position="238"/>
    </location>
    <ligand>
        <name>Zn(2+)</name>
        <dbReference type="ChEBI" id="CHEBI:29105"/>
    </ligand>
</feature>
<keyword evidence="5 12" id="KW-0444">Lipid biosynthesis</keyword>
<comment type="similarity">
    <text evidence="12">Belongs to the LpxC family.</text>
</comment>
<comment type="function">
    <text evidence="2 12">Catalyzes the hydrolysis of UDP-3-O-myristoyl-N-acetylglucosamine to form UDP-3-O-myristoylglucosamine and acetate, the committed step in lipid A biosynthesis.</text>
</comment>
<proteinExistence type="inferred from homology"/>
<keyword evidence="6 12" id="KW-0441">Lipid A biosynthesis</keyword>
<evidence type="ECO:0000256" key="8">
    <source>
        <dbReference type="ARBA" id="ARBA00022801"/>
    </source>
</evidence>
<evidence type="ECO:0000256" key="3">
    <source>
        <dbReference type="ARBA" id="ARBA00005002"/>
    </source>
</evidence>
<dbReference type="Gene3D" id="3.30.1700.10">
    <property type="entry name" value="lpxc deacetylase, domain 2"/>
    <property type="match status" value="1"/>
</dbReference>
<comment type="cofactor">
    <cofactor evidence="1 12">
        <name>Zn(2+)</name>
        <dbReference type="ChEBI" id="CHEBI:29105"/>
    </cofactor>
</comment>
<evidence type="ECO:0000256" key="9">
    <source>
        <dbReference type="ARBA" id="ARBA00022833"/>
    </source>
</evidence>
<comment type="catalytic activity">
    <reaction evidence="11 12">
        <text>a UDP-3-O-[(3R)-3-hydroxyacyl]-N-acetyl-alpha-D-glucosamine + H2O = a UDP-3-O-[(3R)-3-hydroxyacyl]-alpha-D-glucosamine + acetate</text>
        <dbReference type="Rhea" id="RHEA:67816"/>
        <dbReference type="ChEBI" id="CHEBI:15377"/>
        <dbReference type="ChEBI" id="CHEBI:30089"/>
        <dbReference type="ChEBI" id="CHEBI:137740"/>
        <dbReference type="ChEBI" id="CHEBI:173225"/>
        <dbReference type="EC" id="3.5.1.108"/>
    </reaction>
</comment>
<dbReference type="HAMAP" id="MF_00388">
    <property type="entry name" value="LpxC"/>
    <property type="match status" value="1"/>
</dbReference>
<gene>
    <name evidence="12 13" type="primary">lpxC</name>
    <name evidence="13" type="ORF">DMENIID0002_03600</name>
</gene>
<dbReference type="PANTHER" id="PTHR33694">
    <property type="entry name" value="UDP-3-O-ACYL-N-ACETYLGLUCOSAMINE DEACETYLASE 1, MITOCHONDRIAL-RELATED"/>
    <property type="match status" value="1"/>
</dbReference>
<evidence type="ECO:0000256" key="11">
    <source>
        <dbReference type="ARBA" id="ARBA00024535"/>
    </source>
</evidence>
<evidence type="ECO:0000256" key="2">
    <source>
        <dbReference type="ARBA" id="ARBA00002923"/>
    </source>
</evidence>
<dbReference type="GO" id="GO:0009245">
    <property type="term" value="P:lipid A biosynthetic process"/>
    <property type="evidence" value="ECO:0007669"/>
    <property type="project" value="UniProtKB-UniRule"/>
</dbReference>